<comment type="caution">
    <text evidence="16">The sequence shown here is derived from an EMBL/GenBank/DDBJ whole genome shotgun (WGS) entry which is preliminary data.</text>
</comment>
<keyword evidence="7" id="KW-0552">Olfaction</keyword>
<comment type="similarity">
    <text evidence="3 13">Belongs to the G-protein coupled receptor 1 family.</text>
</comment>
<feature type="transmembrane region" description="Helical" evidence="14">
    <location>
        <begin position="415"/>
        <end position="436"/>
    </location>
</feature>
<feature type="transmembrane region" description="Helical" evidence="14">
    <location>
        <begin position="111"/>
        <end position="133"/>
    </location>
</feature>
<evidence type="ECO:0000256" key="5">
    <source>
        <dbReference type="ARBA" id="ARBA00022606"/>
    </source>
</evidence>
<reference evidence="16" key="1">
    <citation type="journal article" date="2021" name="Evol. Appl.">
        <title>The genome of the Pyrenean desman and the effects of bottlenecks and inbreeding on the genomic landscape of an endangered species.</title>
        <authorList>
            <person name="Escoda L."/>
            <person name="Castresana J."/>
        </authorList>
    </citation>
    <scope>NUCLEOTIDE SEQUENCE</scope>
    <source>
        <strain evidence="16">IBE-C5619</strain>
    </source>
</reference>
<comment type="subcellular location">
    <subcellularLocation>
        <location evidence="2">Cell membrane</location>
        <topology evidence="2">Multi-pass membrane protein</topology>
    </subcellularLocation>
</comment>
<feature type="transmembrane region" description="Helical" evidence="14">
    <location>
        <begin position="719"/>
        <end position="743"/>
    </location>
</feature>
<dbReference type="InterPro" id="IPR000276">
    <property type="entry name" value="GPCR_Rhodpsn"/>
</dbReference>
<keyword evidence="4" id="KW-1003">Cell membrane</keyword>
<evidence type="ECO:0000256" key="2">
    <source>
        <dbReference type="ARBA" id="ARBA00004651"/>
    </source>
</evidence>
<feature type="transmembrane region" description="Helical" evidence="14">
    <location>
        <begin position="456"/>
        <end position="475"/>
    </location>
</feature>
<feature type="non-terminal residue" evidence="16">
    <location>
        <position position="1"/>
    </location>
</feature>
<feature type="transmembrane region" description="Helical" evidence="14">
    <location>
        <begin position="1204"/>
        <end position="1225"/>
    </location>
</feature>
<feature type="transmembrane region" description="Helical" evidence="14">
    <location>
        <begin position="323"/>
        <end position="345"/>
    </location>
</feature>
<keyword evidence="17" id="KW-1185">Reference proteome</keyword>
<feature type="transmembrane region" description="Helical" evidence="14">
    <location>
        <begin position="1146"/>
        <end position="1164"/>
    </location>
</feature>
<keyword evidence="11 13" id="KW-0675">Receptor</keyword>
<dbReference type="InterPro" id="IPR000725">
    <property type="entry name" value="Olfact_rcpt"/>
</dbReference>
<feature type="transmembrane region" description="Helical" evidence="14">
    <location>
        <begin position="629"/>
        <end position="649"/>
    </location>
</feature>
<name>A0A8J6DQL4_GALPY</name>
<dbReference type="FunFam" id="1.20.1070.10:FF:000009">
    <property type="entry name" value="Olfactory receptor"/>
    <property type="match status" value="4"/>
</dbReference>
<evidence type="ECO:0000256" key="11">
    <source>
        <dbReference type="ARBA" id="ARBA00023170"/>
    </source>
</evidence>
<evidence type="ECO:0000256" key="13">
    <source>
        <dbReference type="RuleBase" id="RU000688"/>
    </source>
</evidence>
<evidence type="ECO:0000256" key="12">
    <source>
        <dbReference type="ARBA" id="ARBA00023224"/>
    </source>
</evidence>
<organism evidence="16 17">
    <name type="scientific">Galemys pyrenaicus</name>
    <name type="common">Iberian desman</name>
    <name type="synonym">Pyrenean desman</name>
    <dbReference type="NCBI Taxonomy" id="202257"/>
    <lineage>
        <taxon>Eukaryota</taxon>
        <taxon>Metazoa</taxon>
        <taxon>Chordata</taxon>
        <taxon>Craniata</taxon>
        <taxon>Vertebrata</taxon>
        <taxon>Euteleostomi</taxon>
        <taxon>Mammalia</taxon>
        <taxon>Eutheria</taxon>
        <taxon>Laurasiatheria</taxon>
        <taxon>Eulipotyphla</taxon>
        <taxon>Talpidae</taxon>
        <taxon>Galemys</taxon>
    </lineage>
</organism>
<gene>
    <name evidence="16" type="ORF">J0S82_012535</name>
</gene>
<dbReference type="PROSITE" id="PS50262">
    <property type="entry name" value="G_PROTEIN_RECEP_F1_2"/>
    <property type="match status" value="4"/>
</dbReference>
<feature type="transmembrane region" description="Helical" evidence="14">
    <location>
        <begin position="1246"/>
        <end position="1266"/>
    </location>
</feature>
<dbReference type="Pfam" id="PF13853">
    <property type="entry name" value="7tm_4"/>
    <property type="match status" value="4"/>
</dbReference>
<feature type="transmembrane region" description="Helical" evidence="14">
    <location>
        <begin position="1278"/>
        <end position="1297"/>
    </location>
</feature>
<feature type="transmembrane region" description="Helical" evidence="14">
    <location>
        <begin position="890"/>
        <end position="909"/>
    </location>
</feature>
<dbReference type="EMBL" id="JAGFMF010011660">
    <property type="protein sequence ID" value="KAG8517056.1"/>
    <property type="molecule type" value="Genomic_DNA"/>
</dbReference>
<feature type="domain" description="G-protein coupled receptors family 1 profile" evidence="15">
    <location>
        <begin position="396"/>
        <end position="647"/>
    </location>
</feature>
<feature type="transmembrane region" description="Helical" evidence="14">
    <location>
        <begin position="145"/>
        <end position="166"/>
    </location>
</feature>
<dbReference type="CDD" id="cd15918">
    <property type="entry name" value="7tmA_OR1_7-like"/>
    <property type="match status" value="4"/>
</dbReference>
<protein>
    <submittedName>
        <fullName evidence="16">Olfactory receptor 1D2</fullName>
    </submittedName>
</protein>
<feature type="transmembrane region" description="Helical" evidence="14">
    <location>
        <begin position="834"/>
        <end position="855"/>
    </location>
</feature>
<evidence type="ECO:0000256" key="6">
    <source>
        <dbReference type="ARBA" id="ARBA00022692"/>
    </source>
</evidence>
<evidence type="ECO:0000256" key="7">
    <source>
        <dbReference type="ARBA" id="ARBA00022725"/>
    </source>
</evidence>
<feature type="transmembrane region" description="Helical" evidence="14">
    <location>
        <begin position="930"/>
        <end position="953"/>
    </location>
</feature>
<evidence type="ECO:0000256" key="1">
    <source>
        <dbReference type="ARBA" id="ARBA00003929"/>
    </source>
</evidence>
<dbReference type="PROSITE" id="PS00237">
    <property type="entry name" value="G_PROTEIN_RECEP_F1_1"/>
    <property type="match status" value="3"/>
</dbReference>
<evidence type="ECO:0000256" key="8">
    <source>
        <dbReference type="ARBA" id="ARBA00022989"/>
    </source>
</evidence>
<keyword evidence="12 13" id="KW-0807">Transducer</keyword>
<dbReference type="GO" id="GO:0004930">
    <property type="term" value="F:G protein-coupled receptor activity"/>
    <property type="evidence" value="ECO:0007669"/>
    <property type="project" value="UniProtKB-KW"/>
</dbReference>
<keyword evidence="5" id="KW-0716">Sensory transduction</keyword>
<comment type="function">
    <text evidence="1">Putative odorant or sperm cell receptor.</text>
</comment>
<keyword evidence="8 14" id="KW-1133">Transmembrane helix</keyword>
<dbReference type="GO" id="GO:0004984">
    <property type="term" value="F:olfactory receptor activity"/>
    <property type="evidence" value="ECO:0007669"/>
    <property type="project" value="InterPro"/>
</dbReference>
<dbReference type="PRINTS" id="PR00237">
    <property type="entry name" value="GPCRRHODOPSN"/>
</dbReference>
<feature type="domain" description="G-protein coupled receptors family 1 profile" evidence="15">
    <location>
        <begin position="126"/>
        <end position="337"/>
    </location>
</feature>
<feature type="transmembrane region" description="Helical" evidence="14">
    <location>
        <begin position="226"/>
        <end position="247"/>
    </location>
</feature>
<feature type="transmembrane region" description="Helical" evidence="14">
    <location>
        <begin position="1105"/>
        <end position="1126"/>
    </location>
</feature>
<evidence type="ECO:0000256" key="10">
    <source>
        <dbReference type="ARBA" id="ARBA00023136"/>
    </source>
</evidence>
<feature type="domain" description="G-protein coupled receptors family 1 profile" evidence="15">
    <location>
        <begin position="1047"/>
        <end position="1295"/>
    </location>
</feature>
<dbReference type="FunFam" id="1.10.1220.70:FF:000001">
    <property type="entry name" value="Olfactory receptor"/>
    <property type="match status" value="4"/>
</dbReference>
<dbReference type="PANTHER" id="PTHR48001">
    <property type="entry name" value="OLFACTORY RECEPTOR"/>
    <property type="match status" value="1"/>
</dbReference>
<feature type="transmembrane region" description="Helical" evidence="14">
    <location>
        <begin position="553"/>
        <end position="576"/>
    </location>
</feature>
<dbReference type="InterPro" id="IPR017452">
    <property type="entry name" value="GPCR_Rhodpsn_7TM"/>
</dbReference>
<feature type="transmembrane region" description="Helical" evidence="14">
    <location>
        <begin position="186"/>
        <end position="205"/>
    </location>
</feature>
<dbReference type="Gene3D" id="1.20.1070.10">
    <property type="entry name" value="Rhodopsin 7-helix transmembrane proteins"/>
    <property type="match status" value="4"/>
</dbReference>
<dbReference type="PRINTS" id="PR00245">
    <property type="entry name" value="OLFACTORYR"/>
</dbReference>
<keyword evidence="9 13" id="KW-0297">G-protein coupled receptor</keyword>
<proteinExistence type="inferred from homology"/>
<evidence type="ECO:0000313" key="17">
    <source>
        <dbReference type="Proteomes" id="UP000700334"/>
    </source>
</evidence>
<feature type="transmembrane region" description="Helical" evidence="14">
    <location>
        <begin position="597"/>
        <end position="617"/>
    </location>
</feature>
<feature type="transmembrane region" description="Helical" evidence="14">
    <location>
        <begin position="282"/>
        <end position="311"/>
    </location>
</feature>
<feature type="domain" description="G-protein coupled receptors family 1 profile" evidence="15">
    <location>
        <begin position="734"/>
        <end position="984"/>
    </location>
</feature>
<feature type="transmembrane region" description="Helical" evidence="14">
    <location>
        <begin position="381"/>
        <end position="403"/>
    </location>
</feature>
<dbReference type="Proteomes" id="UP000700334">
    <property type="component" value="Unassembled WGS sequence"/>
</dbReference>
<dbReference type="GO" id="GO:0005886">
    <property type="term" value="C:plasma membrane"/>
    <property type="evidence" value="ECO:0007669"/>
    <property type="project" value="UniProtKB-SubCell"/>
</dbReference>
<evidence type="ECO:0000259" key="15">
    <source>
        <dbReference type="PROSITE" id="PS50262"/>
    </source>
</evidence>
<feature type="transmembrane region" description="Helical" evidence="14">
    <location>
        <begin position="1034"/>
        <end position="1054"/>
    </location>
</feature>
<dbReference type="SUPFAM" id="SSF81321">
    <property type="entry name" value="Family A G protein-coupled receptor-like"/>
    <property type="match status" value="5"/>
</dbReference>
<feature type="transmembrane region" description="Helical" evidence="14">
    <location>
        <begin position="794"/>
        <end position="813"/>
    </location>
</feature>
<accession>A0A8J6DQL4</accession>
<evidence type="ECO:0000256" key="9">
    <source>
        <dbReference type="ARBA" id="ARBA00023040"/>
    </source>
</evidence>
<keyword evidence="10 14" id="KW-0472">Membrane</keyword>
<evidence type="ECO:0000313" key="16">
    <source>
        <dbReference type="EMBL" id="KAG8517056.1"/>
    </source>
</evidence>
<evidence type="ECO:0000256" key="3">
    <source>
        <dbReference type="ARBA" id="ARBA00010663"/>
    </source>
</evidence>
<dbReference type="Gene3D" id="1.10.1220.70">
    <property type="match status" value="1"/>
</dbReference>
<dbReference type="OrthoDB" id="6076970at2759"/>
<sequence>IFLGAEHRRLTADKLARAYLCPSSSSNSVKEDTAAAVMYTVVTPLLNPFIYSLRNKDMKVALGKLLRGKNFSGSQSRTHVLTSGIMAEGNQTSGFEFLLWGLSERPEQQRILFLVFLWMYLVTVAGNLLIILAIATDTHLHTPMYFFLASLSCADILFVSTTVPKALANLQTQSKSISYAGCLSQLYFFLTFGDMDIFLLATMAYDRYVAICHPLHYRMIMSPRRCTLLITACWTLTNIIAMIQTLLTHQLSFCSNRIILDFYCDVEPLIKLSCSDTKVSDLAVLLLGGMACLGPFIIIQVSYIHIVLAILKLPSAQGRRKAFSTCGSHLAIVALFFGTVIRAYLCPSSSSNSVKEDTAAATSGFEFLLWGLSELPEQQGALFLLFLCMYLVTVTGNLLIILAIATDARLHTPMYFFLASLSCADIFFVSTTVPKALVNLQTQSRSISYAGCLSQLYFFLTFGDMDSFLLATMAYDRYVAICHPLHYRMIMSPRRCTLLITACWTLTNILAMPHTFLMLRLSFCSDKIIPDFFCDLVPLMKVSCSDTHVNELLLFYLGGTVLVVPFILILISYVRIVSTILSFPSAQGRRKAFSTCGSHLAVVALFFGTVFRAYLFPSSSSSNSVEEDTAAAVMYTVVTPLLNPFIYSLRNKDMKGALGRLFRGKVSFLRGHDIYLENFSGSQSRTHVLTSGIMAEGNQTSGFEFLLWGLSERPEQQRILFLVFLWMYLVTVAGNLLIILAIATDTHLHTPMYFFLASLSCADILFVSTTVPKALANLQTQSKSISYAGCLSQLYFFLTFGDMDIFLLATMAYDRYVAICHPLHYRMIMSPRRCTLLITVCWTFTNIVAMIHTFLMFRLSFCSKKIIPDFFCDLEPLMKASCSDTRVNELVLFFLGGAVILVPFVLILISYTRIVTSILRVPSAQGRRKAFSTCGSHLAVVALFFGTVIRAYLCPSSSSNSVKEDTAAAVMYTVVTPLLNPFIYSLRNKDMKVALGKLLRGKIVVEMDQGNQSEVTEFLLLGISEKPEEQRVQFWMFLVMYLVTVVGNVLIILAIGSDPRLHTPMYFFLANLSFTDLCFVTNTIPKMLVNLQSENKAISYAGCLTQLYFLVSLVALDNLILAVMAYDRYVAICRPLHYTTAMSPGLCILLLILCWVLSVLYGLIHTLLMTRVTFCGSQKIHYIFCEMYVLLRIACSDTRVNHTALIATGCFFFLTPLGFMIMSYVRIVRAILRIPSATGKYKAFSTCASHLAVVSLFYGTLAMVYLQPLHSYSMKDSVATVMYAVVTPMMNPFIYSLRNKDMHGALGRLLLGKAFQRLT</sequence>
<evidence type="ECO:0000256" key="4">
    <source>
        <dbReference type="ARBA" id="ARBA00022475"/>
    </source>
</evidence>
<evidence type="ECO:0000256" key="14">
    <source>
        <dbReference type="SAM" id="Phobius"/>
    </source>
</evidence>
<feature type="transmembrane region" description="Helical" evidence="14">
    <location>
        <begin position="496"/>
        <end position="517"/>
    </location>
</feature>
<keyword evidence="6 13" id="KW-0812">Transmembrane</keyword>